<evidence type="ECO:0000313" key="2">
    <source>
        <dbReference type="Proteomes" id="UP001139158"/>
    </source>
</evidence>
<organism evidence="1 2">
    <name type="scientific">Arthrobacter caoxuetaonis</name>
    <dbReference type="NCBI Taxonomy" id="2886935"/>
    <lineage>
        <taxon>Bacteria</taxon>
        <taxon>Bacillati</taxon>
        <taxon>Actinomycetota</taxon>
        <taxon>Actinomycetes</taxon>
        <taxon>Micrococcales</taxon>
        <taxon>Micrococcaceae</taxon>
        <taxon>Arthrobacter</taxon>
    </lineage>
</organism>
<name>A0A9X1SDK6_9MICC</name>
<dbReference type="RefSeq" id="WP_227897742.1">
    <property type="nucleotide sequence ID" value="NZ_CP099467.1"/>
</dbReference>
<reference evidence="1" key="1">
    <citation type="submission" date="2021-10" db="EMBL/GenBank/DDBJ databases">
        <title>Novel species in genus Arthrobacter.</title>
        <authorList>
            <person name="Liu Y."/>
        </authorList>
    </citation>
    <scope>NUCLEOTIDE SEQUENCE</scope>
    <source>
        <strain evidence="1">Zg-Y453</strain>
    </source>
</reference>
<accession>A0A9X1SDK6</accession>
<gene>
    <name evidence="1" type="ORF">LJ757_18515</name>
</gene>
<dbReference type="EMBL" id="JAJFZV010000020">
    <property type="protein sequence ID" value="MCC3299755.1"/>
    <property type="molecule type" value="Genomic_DNA"/>
</dbReference>
<sequence>MASNEQSTEGIKAFISNKVISGNLPPEEAEAALELLGTLDPDNTAVDDVHPELEPVSEFEPVTMSPSWIRTHR</sequence>
<evidence type="ECO:0000313" key="1">
    <source>
        <dbReference type="EMBL" id="MCC3299755.1"/>
    </source>
</evidence>
<dbReference type="Proteomes" id="UP001139158">
    <property type="component" value="Unassembled WGS sequence"/>
</dbReference>
<comment type="caution">
    <text evidence="1">The sequence shown here is derived from an EMBL/GenBank/DDBJ whole genome shotgun (WGS) entry which is preliminary data.</text>
</comment>
<protein>
    <submittedName>
        <fullName evidence="1">Uncharacterized protein</fullName>
    </submittedName>
</protein>
<proteinExistence type="predicted"/>
<dbReference type="AlphaFoldDB" id="A0A9X1SDK6"/>
<keyword evidence="2" id="KW-1185">Reference proteome</keyword>